<dbReference type="EMBL" id="JACMSC010000004">
    <property type="protein sequence ID" value="KAG6523793.1"/>
    <property type="molecule type" value="Genomic_DNA"/>
</dbReference>
<dbReference type="AlphaFoldDB" id="A0A8J5HBZ2"/>
<evidence type="ECO:0000313" key="2">
    <source>
        <dbReference type="Proteomes" id="UP000734854"/>
    </source>
</evidence>
<name>A0A8J5HBZ2_ZINOF</name>
<evidence type="ECO:0000313" key="1">
    <source>
        <dbReference type="EMBL" id="KAG6523793.1"/>
    </source>
</evidence>
<organism evidence="1 2">
    <name type="scientific">Zingiber officinale</name>
    <name type="common">Ginger</name>
    <name type="synonym">Amomum zingiber</name>
    <dbReference type="NCBI Taxonomy" id="94328"/>
    <lineage>
        <taxon>Eukaryota</taxon>
        <taxon>Viridiplantae</taxon>
        <taxon>Streptophyta</taxon>
        <taxon>Embryophyta</taxon>
        <taxon>Tracheophyta</taxon>
        <taxon>Spermatophyta</taxon>
        <taxon>Magnoliopsida</taxon>
        <taxon>Liliopsida</taxon>
        <taxon>Zingiberales</taxon>
        <taxon>Zingiberaceae</taxon>
        <taxon>Zingiber</taxon>
    </lineage>
</organism>
<sequence>MVHNNKTITHKKGGKTIVFNQTKCDANEVSMTMEEIFKRTKIFKQEVFQFAHRHQGPRVKVLTEVRLFQAEREAEVATANAQLAVKKAKGFRLTKVADVEAAKAITIRDFEL</sequence>
<protein>
    <submittedName>
        <fullName evidence="1">Uncharacterized protein</fullName>
    </submittedName>
</protein>
<gene>
    <name evidence="1" type="ORF">ZIOFF_013680</name>
</gene>
<keyword evidence="2" id="KW-1185">Reference proteome</keyword>
<dbReference type="Proteomes" id="UP000734854">
    <property type="component" value="Unassembled WGS sequence"/>
</dbReference>
<comment type="caution">
    <text evidence="1">The sequence shown here is derived from an EMBL/GenBank/DDBJ whole genome shotgun (WGS) entry which is preliminary data.</text>
</comment>
<proteinExistence type="predicted"/>
<accession>A0A8J5HBZ2</accession>
<reference evidence="1 2" key="1">
    <citation type="submission" date="2020-08" db="EMBL/GenBank/DDBJ databases">
        <title>Plant Genome Project.</title>
        <authorList>
            <person name="Zhang R.-G."/>
        </authorList>
    </citation>
    <scope>NUCLEOTIDE SEQUENCE [LARGE SCALE GENOMIC DNA]</scope>
    <source>
        <tissue evidence="1">Rhizome</tissue>
    </source>
</reference>